<keyword evidence="2" id="KW-0677">Repeat</keyword>
<evidence type="ECO:0000256" key="3">
    <source>
        <dbReference type="PROSITE-ProRule" id="PRU00221"/>
    </source>
</evidence>
<evidence type="ECO:0000256" key="4">
    <source>
        <dbReference type="SAM" id="Coils"/>
    </source>
</evidence>
<evidence type="ECO:0000256" key="2">
    <source>
        <dbReference type="ARBA" id="ARBA00022737"/>
    </source>
</evidence>
<feature type="coiled-coil region" evidence="4">
    <location>
        <begin position="480"/>
        <end position="507"/>
    </location>
</feature>
<dbReference type="AlphaFoldDB" id="A0A2P6NH51"/>
<reference evidence="6 7" key="1">
    <citation type="journal article" date="2018" name="Genome Biol. Evol.">
        <title>Multiple Roots of Fruiting Body Formation in Amoebozoa.</title>
        <authorList>
            <person name="Hillmann F."/>
            <person name="Forbes G."/>
            <person name="Novohradska S."/>
            <person name="Ferling I."/>
            <person name="Riege K."/>
            <person name="Groth M."/>
            <person name="Westermann M."/>
            <person name="Marz M."/>
            <person name="Spaller T."/>
            <person name="Winckler T."/>
            <person name="Schaap P."/>
            <person name="Glockner G."/>
        </authorList>
    </citation>
    <scope>NUCLEOTIDE SEQUENCE [LARGE SCALE GENOMIC DNA]</scope>
    <source>
        <strain evidence="6 7">Jena</strain>
    </source>
</reference>
<dbReference type="Pfam" id="PF00400">
    <property type="entry name" value="WD40"/>
    <property type="match status" value="1"/>
</dbReference>
<evidence type="ECO:0000256" key="5">
    <source>
        <dbReference type="SAM" id="Phobius"/>
    </source>
</evidence>
<dbReference type="PANTHER" id="PTHR19848:SF8">
    <property type="entry name" value="F-BOX AND WD REPEAT DOMAIN CONTAINING 7"/>
    <property type="match status" value="1"/>
</dbReference>
<gene>
    <name evidence="6" type="ORF">PROFUN_09502</name>
</gene>
<organism evidence="6 7">
    <name type="scientific">Planoprotostelium fungivorum</name>
    <dbReference type="NCBI Taxonomy" id="1890364"/>
    <lineage>
        <taxon>Eukaryota</taxon>
        <taxon>Amoebozoa</taxon>
        <taxon>Evosea</taxon>
        <taxon>Variosea</taxon>
        <taxon>Cavosteliida</taxon>
        <taxon>Cavosteliaceae</taxon>
        <taxon>Planoprotostelium</taxon>
    </lineage>
</organism>
<dbReference type="PANTHER" id="PTHR19848">
    <property type="entry name" value="WD40 REPEAT PROTEIN"/>
    <property type="match status" value="1"/>
</dbReference>
<keyword evidence="5" id="KW-0472">Membrane</keyword>
<dbReference type="InterPro" id="IPR036322">
    <property type="entry name" value="WD40_repeat_dom_sf"/>
</dbReference>
<dbReference type="InterPro" id="IPR015943">
    <property type="entry name" value="WD40/YVTN_repeat-like_dom_sf"/>
</dbReference>
<feature type="transmembrane region" description="Helical" evidence="5">
    <location>
        <begin position="21"/>
        <end position="45"/>
    </location>
</feature>
<evidence type="ECO:0000313" key="7">
    <source>
        <dbReference type="Proteomes" id="UP000241769"/>
    </source>
</evidence>
<dbReference type="SUPFAM" id="SSF50978">
    <property type="entry name" value="WD40 repeat-like"/>
    <property type="match status" value="1"/>
</dbReference>
<evidence type="ECO:0000256" key="1">
    <source>
        <dbReference type="ARBA" id="ARBA00022574"/>
    </source>
</evidence>
<sequence length="533" mass="60787">MNTDNRKKRYQRRRPKKDFDTLAARGLNLSLLPNDVLFIIFGLLYDSLNVRQWLPLRLVNIRCRKVIDTFVSSSIRKQYPWNISFARNDLPPSFSEQGGPVAKQLVASHRAYESWHDRLGQCDGTTPIMRRYDDTFIPKLRFCGDDLVYCMRRDLYYVRPDGKYRNRFHSRKWSSPHSSDITDFVWSEGGIYNEPGPRIATSSADGGIHICNPQDGSTRPLSGHTGLVRCLDSKRGLLASGSNDGTVKLWRWSDTSFVSSIDFHDRVWTLSFSSDAVECLVATTGFNRKGVFLTRFDVESGRVTDYLQGHRSTVYDVKLLPENSTMVALNLDDPNDYPTYCAVYNGDYRVVTGSSNYCAINTWDIRKTREPVSVRYLEGQKKGFSVHSMQTDSASLFVGVTNEMDNTESEDVSSLIVKSTEEIDELSNLIISLLTAISQRDLPVVSSHPSEVLQKIAQIKTLMTQLTDALEKPHTRDADITEYIEKRDRLRQEVKFKNEAIHTLMNRLRSLQFDISGMNTFDSKSDPASQQRT</sequence>
<keyword evidence="5" id="KW-1133">Transmembrane helix</keyword>
<comment type="caution">
    <text evidence="6">The sequence shown here is derived from an EMBL/GenBank/DDBJ whole genome shotgun (WGS) entry which is preliminary data.</text>
</comment>
<proteinExistence type="predicted"/>
<protein>
    <submittedName>
        <fullName evidence="6">Uncharacterized protein</fullName>
    </submittedName>
</protein>
<dbReference type="Gene3D" id="2.130.10.10">
    <property type="entry name" value="YVTN repeat-like/Quinoprotein amine dehydrogenase"/>
    <property type="match status" value="1"/>
</dbReference>
<feature type="repeat" description="WD" evidence="3">
    <location>
        <begin position="221"/>
        <end position="260"/>
    </location>
</feature>
<dbReference type="InParanoid" id="A0A2P6NH51"/>
<evidence type="ECO:0000313" key="6">
    <source>
        <dbReference type="EMBL" id="PRP83290.1"/>
    </source>
</evidence>
<name>A0A2P6NH51_9EUKA</name>
<dbReference type="SMART" id="SM00320">
    <property type="entry name" value="WD40"/>
    <property type="match status" value="4"/>
</dbReference>
<keyword evidence="7" id="KW-1185">Reference proteome</keyword>
<keyword evidence="4" id="KW-0175">Coiled coil</keyword>
<dbReference type="Proteomes" id="UP000241769">
    <property type="component" value="Unassembled WGS sequence"/>
</dbReference>
<dbReference type="InterPro" id="IPR001680">
    <property type="entry name" value="WD40_rpt"/>
</dbReference>
<keyword evidence="5" id="KW-0812">Transmembrane</keyword>
<dbReference type="PROSITE" id="PS50082">
    <property type="entry name" value="WD_REPEATS_2"/>
    <property type="match status" value="1"/>
</dbReference>
<dbReference type="OrthoDB" id="435188at2759"/>
<dbReference type="PROSITE" id="PS50294">
    <property type="entry name" value="WD_REPEATS_REGION"/>
    <property type="match status" value="1"/>
</dbReference>
<dbReference type="EMBL" id="MDYQ01000085">
    <property type="protein sequence ID" value="PRP83290.1"/>
    <property type="molecule type" value="Genomic_DNA"/>
</dbReference>
<keyword evidence="1 3" id="KW-0853">WD repeat</keyword>
<accession>A0A2P6NH51</accession>
<dbReference type="STRING" id="1890364.A0A2P6NH51"/>